<dbReference type="PANTHER" id="PTHR24421">
    <property type="entry name" value="NITRATE/NITRITE SENSOR PROTEIN NARX-RELATED"/>
    <property type="match status" value="1"/>
</dbReference>
<dbReference type="Gene3D" id="1.20.5.1930">
    <property type="match status" value="1"/>
</dbReference>
<keyword evidence="20" id="KW-0411">Iron-sulfur</keyword>
<dbReference type="EC" id="2.7.13.3" evidence="5"/>
<dbReference type="SUPFAM" id="SSF55874">
    <property type="entry name" value="ATPase domain of HSP90 chaperone/DNA topoisomerase II/histidine kinase"/>
    <property type="match status" value="1"/>
</dbReference>
<evidence type="ECO:0000256" key="1">
    <source>
        <dbReference type="ARBA" id="ARBA00000085"/>
    </source>
</evidence>
<evidence type="ECO:0000256" key="11">
    <source>
        <dbReference type="ARBA" id="ARBA00022679"/>
    </source>
</evidence>
<evidence type="ECO:0000256" key="15">
    <source>
        <dbReference type="ARBA" id="ARBA00022777"/>
    </source>
</evidence>
<dbReference type="SMART" id="SM01049">
    <property type="entry name" value="Cache_2"/>
    <property type="match status" value="1"/>
</dbReference>
<evidence type="ECO:0000256" key="4">
    <source>
        <dbReference type="ARBA" id="ARBA00004651"/>
    </source>
</evidence>
<name>A0AB38YFW9_9GAMM</name>
<keyword evidence="15" id="KW-0418">Kinase</keyword>
<comment type="cofactor">
    <cofactor evidence="2">
        <name>[4Fe-4S] cluster</name>
        <dbReference type="ChEBI" id="CHEBI:49883"/>
    </cofactor>
</comment>
<evidence type="ECO:0000256" key="6">
    <source>
        <dbReference type="ARBA" id="ARBA00017322"/>
    </source>
</evidence>
<evidence type="ECO:0000256" key="14">
    <source>
        <dbReference type="ARBA" id="ARBA00022741"/>
    </source>
</evidence>
<keyword evidence="11" id="KW-0808">Transferase</keyword>
<reference evidence="26" key="1">
    <citation type="submission" date="2022-07" db="EMBL/GenBank/DDBJ databases">
        <title>Complete genome sequence of Salinispirillum sp. LH10-3-1 capable of multiple carbohydrate inversion isolated from a soda lake.</title>
        <authorList>
            <person name="Liu J."/>
            <person name="Zhai Y."/>
            <person name="Zhang H."/>
            <person name="Yang H."/>
            <person name="Qu J."/>
            <person name="Li J."/>
        </authorList>
    </citation>
    <scope>NUCLEOTIDE SEQUENCE</scope>
    <source>
        <strain evidence="26">LH 10-3-1</strain>
    </source>
</reference>
<dbReference type="GO" id="GO:0000155">
    <property type="term" value="F:phosphorelay sensor kinase activity"/>
    <property type="evidence" value="ECO:0007669"/>
    <property type="project" value="InterPro"/>
</dbReference>
<dbReference type="InterPro" id="IPR050482">
    <property type="entry name" value="Sensor_HK_TwoCompSys"/>
</dbReference>
<comment type="catalytic activity">
    <reaction evidence="1">
        <text>ATP + protein L-histidine = ADP + protein N-phospho-L-histidine.</text>
        <dbReference type="EC" id="2.7.13.3"/>
    </reaction>
</comment>
<dbReference type="PRINTS" id="PR00344">
    <property type="entry name" value="BCTRLSENSOR"/>
</dbReference>
<evidence type="ECO:0000256" key="8">
    <source>
        <dbReference type="ARBA" id="ARBA00022485"/>
    </source>
</evidence>
<keyword evidence="14" id="KW-0547">Nucleotide-binding</keyword>
<feature type="transmembrane region" description="Helical" evidence="24">
    <location>
        <begin position="203"/>
        <end position="226"/>
    </location>
</feature>
<dbReference type="GO" id="GO:0005886">
    <property type="term" value="C:plasma membrane"/>
    <property type="evidence" value="ECO:0007669"/>
    <property type="project" value="UniProtKB-SubCell"/>
</dbReference>
<keyword evidence="18" id="KW-0408">Iron</keyword>
<evidence type="ECO:0000256" key="22">
    <source>
        <dbReference type="ARBA" id="ARBA00024827"/>
    </source>
</evidence>
<evidence type="ECO:0000256" key="18">
    <source>
        <dbReference type="ARBA" id="ARBA00023004"/>
    </source>
</evidence>
<proteinExistence type="predicted"/>
<keyword evidence="8" id="KW-0004">4Fe-4S</keyword>
<dbReference type="CDD" id="cd16917">
    <property type="entry name" value="HATPase_UhpB-NarQ-NarX-like"/>
    <property type="match status" value="1"/>
</dbReference>
<feature type="domain" description="Histidine kinase" evidence="25">
    <location>
        <begin position="257"/>
        <end position="450"/>
    </location>
</feature>
<dbReference type="PROSITE" id="PS50109">
    <property type="entry name" value="HIS_KIN"/>
    <property type="match status" value="1"/>
</dbReference>
<dbReference type="InterPro" id="IPR033480">
    <property type="entry name" value="sCache_2"/>
</dbReference>
<dbReference type="InterPro" id="IPR004358">
    <property type="entry name" value="Sig_transdc_His_kin-like_C"/>
</dbReference>
<dbReference type="Pfam" id="PF17200">
    <property type="entry name" value="sCache_2"/>
    <property type="match status" value="1"/>
</dbReference>
<evidence type="ECO:0000256" key="24">
    <source>
        <dbReference type="SAM" id="Phobius"/>
    </source>
</evidence>
<dbReference type="GO" id="GO:0005524">
    <property type="term" value="F:ATP binding"/>
    <property type="evidence" value="ECO:0007669"/>
    <property type="project" value="UniProtKB-KW"/>
</dbReference>
<dbReference type="Gene3D" id="3.30.565.10">
    <property type="entry name" value="Histidine kinase-like ATPase, C-terminal domain"/>
    <property type="match status" value="1"/>
</dbReference>
<dbReference type="GO" id="GO:0046872">
    <property type="term" value="F:metal ion binding"/>
    <property type="evidence" value="ECO:0007669"/>
    <property type="project" value="UniProtKB-KW"/>
</dbReference>
<evidence type="ECO:0000256" key="7">
    <source>
        <dbReference type="ARBA" id="ARBA00022475"/>
    </source>
</evidence>
<evidence type="ECO:0000256" key="5">
    <source>
        <dbReference type="ARBA" id="ARBA00012438"/>
    </source>
</evidence>
<dbReference type="RefSeq" id="WP_304995570.1">
    <property type="nucleotide sequence ID" value="NZ_CP101717.1"/>
</dbReference>
<evidence type="ECO:0000256" key="23">
    <source>
        <dbReference type="ARBA" id="ARBA00030800"/>
    </source>
</evidence>
<dbReference type="InterPro" id="IPR003594">
    <property type="entry name" value="HATPase_dom"/>
</dbReference>
<evidence type="ECO:0000256" key="16">
    <source>
        <dbReference type="ARBA" id="ARBA00022840"/>
    </source>
</evidence>
<evidence type="ECO:0000256" key="17">
    <source>
        <dbReference type="ARBA" id="ARBA00022989"/>
    </source>
</evidence>
<protein>
    <recommendedName>
        <fullName evidence="6">Oxygen sensor histidine kinase NreB</fullName>
        <ecNumber evidence="5">2.7.13.3</ecNumber>
    </recommendedName>
    <alternativeName>
        <fullName evidence="23">Nitrogen regulation protein B</fullName>
    </alternativeName>
</protein>
<dbReference type="Pfam" id="PF02518">
    <property type="entry name" value="HATPase_c"/>
    <property type="match status" value="1"/>
</dbReference>
<evidence type="ECO:0000313" key="26">
    <source>
        <dbReference type="EMBL" id="WLD58284.1"/>
    </source>
</evidence>
<evidence type="ECO:0000256" key="20">
    <source>
        <dbReference type="ARBA" id="ARBA00023014"/>
    </source>
</evidence>
<dbReference type="InterPro" id="IPR036890">
    <property type="entry name" value="HATPase_C_sf"/>
</dbReference>
<dbReference type="SMART" id="SM00387">
    <property type="entry name" value="HATPase_c"/>
    <property type="match status" value="1"/>
</dbReference>
<dbReference type="InterPro" id="IPR005467">
    <property type="entry name" value="His_kinase_dom"/>
</dbReference>
<evidence type="ECO:0000256" key="12">
    <source>
        <dbReference type="ARBA" id="ARBA00022692"/>
    </source>
</evidence>
<keyword evidence="19" id="KW-0902">Two-component regulatory system</keyword>
<keyword evidence="9" id="KW-0963">Cytoplasm</keyword>
<keyword evidence="7" id="KW-1003">Cell membrane</keyword>
<comment type="subcellular location">
    <subcellularLocation>
        <location evidence="4">Cell membrane</location>
        <topology evidence="4">Multi-pass membrane protein</topology>
    </subcellularLocation>
    <subcellularLocation>
        <location evidence="3">Cytoplasm</location>
    </subcellularLocation>
</comment>
<dbReference type="InterPro" id="IPR011712">
    <property type="entry name" value="Sig_transdc_His_kin_sub3_dim/P"/>
</dbReference>
<evidence type="ECO:0000256" key="13">
    <source>
        <dbReference type="ARBA" id="ARBA00022723"/>
    </source>
</evidence>
<keyword evidence="12 24" id="KW-0812">Transmembrane</keyword>
<evidence type="ECO:0000256" key="9">
    <source>
        <dbReference type="ARBA" id="ARBA00022490"/>
    </source>
</evidence>
<keyword evidence="16" id="KW-0067">ATP-binding</keyword>
<dbReference type="EMBL" id="CP101717">
    <property type="protein sequence ID" value="WLD58284.1"/>
    <property type="molecule type" value="Genomic_DNA"/>
</dbReference>
<evidence type="ECO:0000256" key="2">
    <source>
        <dbReference type="ARBA" id="ARBA00001966"/>
    </source>
</evidence>
<organism evidence="26">
    <name type="scientific">Salinispirillum sp. LH 10-3-1</name>
    <dbReference type="NCBI Taxonomy" id="2952525"/>
    <lineage>
        <taxon>Bacteria</taxon>
        <taxon>Pseudomonadati</taxon>
        <taxon>Pseudomonadota</taxon>
        <taxon>Gammaproteobacteria</taxon>
        <taxon>Oceanospirillales</taxon>
        <taxon>Saccharospirillaceae</taxon>
        <taxon>Salinispirillum</taxon>
    </lineage>
</organism>
<sequence length="455" mass="51074">MKLKAKILLLAILPLLAAIGLLSYLGLHHSRNLADQVLAVYEYNLVEAKKQALKEQVDLAHSAINNIISDPNLTEAEAQSAVKVLLGKLEFGEDGYFFAYSQDGVNLVHPMIPEFVGQDLFEFQDRSGNLLIQHLLAAANSGGGYHRYIWERPPLMQQEDKLGYAALIKPWDWMFGTGLYLDSVYSEVDKVKASFDSNIQRSFAGAMGILIITVLLIIMLGLAINLHEHRLADSRLQELVQKFMRLQVNERRKFSRELHDGINQELVSLKFRLELAVKKLGGGDEPHPALHDLNIASSVLNGTIQEVRQISHNLRPVLLDDLGLKPALRALTEQFSERTAIQVQLRFELEDIKVPDDIETTIYRLAQECLTNIEKHADANRVTISLTYQSPDIHFEVSDNGRGFNPRTAKRQGIGLVNMKERVEVIGGTFNLISDLGSGALVAATLPCRQRKRMW</sequence>
<dbReference type="Gene3D" id="3.30.450.20">
    <property type="entry name" value="PAS domain"/>
    <property type="match status" value="1"/>
</dbReference>
<keyword evidence="21 24" id="KW-0472">Membrane</keyword>
<keyword evidence="10" id="KW-0597">Phosphoprotein</keyword>
<evidence type="ECO:0000256" key="3">
    <source>
        <dbReference type="ARBA" id="ARBA00004496"/>
    </source>
</evidence>
<evidence type="ECO:0000259" key="25">
    <source>
        <dbReference type="PROSITE" id="PS50109"/>
    </source>
</evidence>
<dbReference type="GO" id="GO:0005737">
    <property type="term" value="C:cytoplasm"/>
    <property type="evidence" value="ECO:0007669"/>
    <property type="project" value="UniProtKB-SubCell"/>
</dbReference>
<dbReference type="GO" id="GO:0051539">
    <property type="term" value="F:4 iron, 4 sulfur cluster binding"/>
    <property type="evidence" value="ECO:0007669"/>
    <property type="project" value="UniProtKB-KW"/>
</dbReference>
<gene>
    <name evidence="26" type="ORF">NFC81_00480</name>
</gene>
<dbReference type="PANTHER" id="PTHR24421:SF10">
    <property type="entry name" value="NITRATE_NITRITE SENSOR PROTEIN NARQ"/>
    <property type="match status" value="1"/>
</dbReference>
<comment type="function">
    <text evidence="22">Member of the two-component regulatory system NreB/NreC involved in the control of dissimilatory nitrate/nitrite reduction in response to oxygen. NreB functions as a direct oxygen sensor histidine kinase which is autophosphorylated, in the absence of oxygen, probably at the conserved histidine residue, and transfers its phosphate group probably to a conserved aspartate residue of NreC. NreB/NreC activates the expression of the nitrate (narGHJI) and nitrite (nir) reductase operons, as well as the putative nitrate transporter gene narT.</text>
</comment>
<keyword evidence="17 24" id="KW-1133">Transmembrane helix</keyword>
<dbReference type="GO" id="GO:0046983">
    <property type="term" value="F:protein dimerization activity"/>
    <property type="evidence" value="ECO:0007669"/>
    <property type="project" value="InterPro"/>
</dbReference>
<evidence type="ECO:0000256" key="21">
    <source>
        <dbReference type="ARBA" id="ARBA00023136"/>
    </source>
</evidence>
<keyword evidence="13" id="KW-0479">Metal-binding</keyword>
<dbReference type="AlphaFoldDB" id="A0AB38YFW9"/>
<dbReference type="Pfam" id="PF07730">
    <property type="entry name" value="HisKA_3"/>
    <property type="match status" value="1"/>
</dbReference>
<evidence type="ECO:0000256" key="19">
    <source>
        <dbReference type="ARBA" id="ARBA00023012"/>
    </source>
</evidence>
<accession>A0AB38YFW9</accession>
<evidence type="ECO:0000256" key="10">
    <source>
        <dbReference type="ARBA" id="ARBA00022553"/>
    </source>
</evidence>